<sequence length="375" mass="43541">MNLLLSRLAEVVLGRVPLPAYAGHYHSTLRLIESLEALEEGFSQDLPALAQGSTLRRDITKGNLQEMMKAKMTDAQIGIAFGCSAKTIYRRRFELNLHRRALMKSTPDEILREHIDEYLAAQNKPKMGVVMTMGHLREINLPHTREQVRHIMHELDPVEYEARRSETTRGSTHNQRIERLWVDVRRGVVDKYRKIFERLQDLDLLNNKDALHLYCLHHVYLTMINKSLKMWVASWNNHGMSTSGLGGMTPLGQWYMGGIAARRNGFHIEYRPWPSEEEEERLWQEYLEGVRLMDAAEYRVRGQGAQQERRPTERDPHVHVERFAESLPPVLYNPLTIAYIEKEFGPPGGIEADDGMGRYAALLEFLQNFLHRYTR</sequence>
<dbReference type="Proteomes" id="UP001230649">
    <property type="component" value="Unassembled WGS sequence"/>
</dbReference>
<reference evidence="1" key="1">
    <citation type="submission" date="2023-04" db="EMBL/GenBank/DDBJ databases">
        <title>Draft Genome sequencing of Naganishia species isolated from polar environments using Oxford Nanopore Technology.</title>
        <authorList>
            <person name="Leo P."/>
            <person name="Venkateswaran K."/>
        </authorList>
    </citation>
    <scope>NUCLEOTIDE SEQUENCE</scope>
    <source>
        <strain evidence="1">MNA-CCFEE 5262</strain>
    </source>
</reference>
<name>A0ACC2WAN6_9TREE</name>
<comment type="caution">
    <text evidence="1">The sequence shown here is derived from an EMBL/GenBank/DDBJ whole genome shotgun (WGS) entry which is preliminary data.</text>
</comment>
<evidence type="ECO:0000313" key="2">
    <source>
        <dbReference type="Proteomes" id="UP001230649"/>
    </source>
</evidence>
<protein>
    <submittedName>
        <fullName evidence="1">Uncharacterized protein</fullName>
    </submittedName>
</protein>
<organism evidence="1 2">
    <name type="scientific">Naganishia adeliensis</name>
    <dbReference type="NCBI Taxonomy" id="92952"/>
    <lineage>
        <taxon>Eukaryota</taxon>
        <taxon>Fungi</taxon>
        <taxon>Dikarya</taxon>
        <taxon>Basidiomycota</taxon>
        <taxon>Agaricomycotina</taxon>
        <taxon>Tremellomycetes</taxon>
        <taxon>Filobasidiales</taxon>
        <taxon>Filobasidiaceae</taxon>
        <taxon>Naganishia</taxon>
    </lineage>
</organism>
<gene>
    <name evidence="1" type="ORF">QFC20_003449</name>
</gene>
<keyword evidence="2" id="KW-1185">Reference proteome</keyword>
<accession>A0ACC2WAN6</accession>
<dbReference type="EMBL" id="JASBWS010000032">
    <property type="protein sequence ID" value="KAJ9108289.1"/>
    <property type="molecule type" value="Genomic_DNA"/>
</dbReference>
<proteinExistence type="predicted"/>
<evidence type="ECO:0000313" key="1">
    <source>
        <dbReference type="EMBL" id="KAJ9108289.1"/>
    </source>
</evidence>